<dbReference type="GO" id="GO:0043138">
    <property type="term" value="F:3'-5' DNA helicase activity"/>
    <property type="evidence" value="ECO:0007669"/>
    <property type="project" value="UniProtKB-EC"/>
</dbReference>
<dbReference type="PROSITE" id="PS51198">
    <property type="entry name" value="UVRD_HELICASE_ATP_BIND"/>
    <property type="match status" value="1"/>
</dbReference>
<dbReference type="Pfam" id="PF12705">
    <property type="entry name" value="PDDEXK_1"/>
    <property type="match status" value="1"/>
</dbReference>
<evidence type="ECO:0000256" key="11">
    <source>
        <dbReference type="ARBA" id="ARBA00023235"/>
    </source>
</evidence>
<comment type="similarity">
    <text evidence="1">Belongs to the helicase family. UvrD subfamily.</text>
</comment>
<evidence type="ECO:0000313" key="17">
    <source>
        <dbReference type="EMBL" id="KKN02762.1"/>
    </source>
</evidence>
<evidence type="ECO:0000256" key="7">
    <source>
        <dbReference type="ARBA" id="ARBA00022839"/>
    </source>
</evidence>
<keyword evidence="6" id="KW-0347">Helicase</keyword>
<dbReference type="PROSITE" id="PS51217">
    <property type="entry name" value="UVRD_HELICASE_CTER"/>
    <property type="match status" value="1"/>
</dbReference>
<evidence type="ECO:0000259" key="16">
    <source>
        <dbReference type="PROSITE" id="PS51217"/>
    </source>
</evidence>
<dbReference type="PANTHER" id="PTHR11070:SF2">
    <property type="entry name" value="ATP-DEPENDENT DNA HELICASE SRS2"/>
    <property type="match status" value="1"/>
</dbReference>
<evidence type="ECO:0000256" key="10">
    <source>
        <dbReference type="ARBA" id="ARBA00023204"/>
    </source>
</evidence>
<evidence type="ECO:0000256" key="6">
    <source>
        <dbReference type="ARBA" id="ARBA00022806"/>
    </source>
</evidence>
<dbReference type="CDD" id="cd17932">
    <property type="entry name" value="DEXQc_UvrD"/>
    <property type="match status" value="1"/>
</dbReference>
<dbReference type="InterPro" id="IPR011335">
    <property type="entry name" value="Restrct_endonuc-II-like"/>
</dbReference>
<evidence type="ECO:0000256" key="8">
    <source>
        <dbReference type="ARBA" id="ARBA00022840"/>
    </source>
</evidence>
<keyword evidence="5" id="KW-0378">Hydrolase</keyword>
<dbReference type="PANTHER" id="PTHR11070">
    <property type="entry name" value="UVRD / RECB / PCRA DNA HELICASE FAMILY MEMBER"/>
    <property type="match status" value="1"/>
</dbReference>
<evidence type="ECO:0000259" key="15">
    <source>
        <dbReference type="PROSITE" id="PS51198"/>
    </source>
</evidence>
<reference evidence="17" key="1">
    <citation type="journal article" date="2015" name="Nature">
        <title>Complex archaea that bridge the gap between prokaryotes and eukaryotes.</title>
        <authorList>
            <person name="Spang A."/>
            <person name="Saw J.H."/>
            <person name="Jorgensen S.L."/>
            <person name="Zaremba-Niedzwiedzka K."/>
            <person name="Martijn J."/>
            <person name="Lind A.E."/>
            <person name="van Eijk R."/>
            <person name="Schleper C."/>
            <person name="Guy L."/>
            <person name="Ettema T.J."/>
        </authorList>
    </citation>
    <scope>NUCLEOTIDE SEQUENCE</scope>
</reference>
<evidence type="ECO:0000256" key="4">
    <source>
        <dbReference type="ARBA" id="ARBA00022763"/>
    </source>
</evidence>
<name>A0A0F9MTU0_9ZZZZ</name>
<dbReference type="EC" id="5.6.2.4" evidence="13"/>
<evidence type="ECO:0000256" key="14">
    <source>
        <dbReference type="ARBA" id="ARBA00048988"/>
    </source>
</evidence>
<dbReference type="GO" id="GO:0003677">
    <property type="term" value="F:DNA binding"/>
    <property type="evidence" value="ECO:0007669"/>
    <property type="project" value="UniProtKB-KW"/>
</dbReference>
<evidence type="ECO:0000256" key="1">
    <source>
        <dbReference type="ARBA" id="ARBA00009922"/>
    </source>
</evidence>
<comment type="catalytic activity">
    <reaction evidence="14">
        <text>ATP + H2O = ADP + phosphate + H(+)</text>
        <dbReference type="Rhea" id="RHEA:13065"/>
        <dbReference type="ChEBI" id="CHEBI:15377"/>
        <dbReference type="ChEBI" id="CHEBI:15378"/>
        <dbReference type="ChEBI" id="CHEBI:30616"/>
        <dbReference type="ChEBI" id="CHEBI:43474"/>
        <dbReference type="ChEBI" id="CHEBI:456216"/>
        <dbReference type="EC" id="5.6.2.4"/>
    </reaction>
</comment>
<keyword evidence="11" id="KW-0413">Isomerase</keyword>
<sequence length="830" mass="98291">MLQTFPEYFQYGIVFDVLDELDQFMYITKNYWNYGLKDYIQDISLEDLIIFYNKCTENNVSPNNLIRYLRQTKASNLDLAIGKSYSRYLIDLLNPEETKLDFALLQREFFHLLKNNPEVLEVVRNMYDYIIIDEYQDTNPIQEAIFKLICEPKYNITVVGDEDQSIYGFRGASIWNFRSFLSRYPNAIKMELEENYRSSPEIVTLFDKFMDTHRIFEKNIFTNNPPFSKPLLIQSKEFTEEAKNIIKMINELVTNHEIEYGDITVLFKSVKNHSHYIIEELSNNEIPFISIGDSSLLTKDEIKDIILLMSYVNSFEPEESRLEEIFNRDILISDFLNLEQESIEKLRKEVDIFYFLDSFDIKLLKKLNINSKDTNLLINLKNLKIEQKRNKLSQLKLFYRILDVTGIHHCLITKFMEDNDTSADIKLRNLAKFSVLIHKFEKNTNSKKFKTFFYYLGRIPENKMDDSASYTDLNAVKLMTIHQAKGLEFPVVILAGVTERRYNRTSQEETTVIEIPKELLLDKQTFNRGEELQRTFYVGMSRAQKLLIISSFNGTRNKTSPFVEEIGKDMFINQTDFKQKFSEEDHYTKLEENIKLSYSAISAYLSCPFRFYFRDVLGFQTPIDYFQLYGVIVHNCLQKIHTSIKNGETLEILDIINIVDLYCKDKASRKQWRDELITDMWNYYQNVPNFIKEVLDVEIPFSYVDDKMIINGKADLVIRNIKDKIEIIDYKSRYQKGLKQMNVDIQLRIYKMGLQKRYDEEIRKISAYTFKDNKITRFTNTKADLLNTKVLITGISNSIENENFKRNWKGRYCETKSGKCDFYYICKNLE</sequence>
<dbReference type="Gene3D" id="3.90.320.10">
    <property type="match status" value="1"/>
</dbReference>
<feature type="domain" description="UvrD-like helicase C-terminal" evidence="16">
    <location>
        <begin position="199"/>
        <end position="486"/>
    </location>
</feature>
<keyword evidence="9" id="KW-0238">DNA-binding</keyword>
<comment type="catalytic activity">
    <reaction evidence="12">
        <text>Couples ATP hydrolysis with the unwinding of duplex DNA by translocating in the 3'-5' direction.</text>
        <dbReference type="EC" id="5.6.2.4"/>
    </reaction>
</comment>
<accession>A0A0F9MTU0</accession>
<keyword evidence="2" id="KW-0540">Nuclease</keyword>
<dbReference type="InterPro" id="IPR014016">
    <property type="entry name" value="UvrD-like_ATP-bd"/>
</dbReference>
<dbReference type="Pfam" id="PF00580">
    <property type="entry name" value="UvrD-helicase"/>
    <property type="match status" value="1"/>
</dbReference>
<dbReference type="Gene3D" id="1.10.10.160">
    <property type="match status" value="1"/>
</dbReference>
<proteinExistence type="inferred from homology"/>
<dbReference type="GO" id="GO:0005524">
    <property type="term" value="F:ATP binding"/>
    <property type="evidence" value="ECO:0007669"/>
    <property type="project" value="UniProtKB-KW"/>
</dbReference>
<dbReference type="InterPro" id="IPR038726">
    <property type="entry name" value="PDDEXK_AddAB-type"/>
</dbReference>
<evidence type="ECO:0000256" key="9">
    <source>
        <dbReference type="ARBA" id="ARBA00023125"/>
    </source>
</evidence>
<dbReference type="Gene3D" id="1.10.486.10">
    <property type="entry name" value="PCRA, domain 4"/>
    <property type="match status" value="1"/>
</dbReference>
<keyword evidence="3" id="KW-0547">Nucleotide-binding</keyword>
<dbReference type="InterPro" id="IPR011604">
    <property type="entry name" value="PDDEXK-like_dom_sf"/>
</dbReference>
<dbReference type="InterPro" id="IPR027417">
    <property type="entry name" value="P-loop_NTPase"/>
</dbReference>
<comment type="caution">
    <text evidence="17">The sequence shown here is derived from an EMBL/GenBank/DDBJ whole genome shotgun (WGS) entry which is preliminary data.</text>
</comment>
<evidence type="ECO:0000256" key="3">
    <source>
        <dbReference type="ARBA" id="ARBA00022741"/>
    </source>
</evidence>
<evidence type="ECO:0000256" key="2">
    <source>
        <dbReference type="ARBA" id="ARBA00022722"/>
    </source>
</evidence>
<protein>
    <recommendedName>
        <fullName evidence="13">DNA 3'-5' helicase</fullName>
        <ecNumber evidence="13">5.6.2.4</ecNumber>
    </recommendedName>
</protein>
<evidence type="ECO:0000256" key="13">
    <source>
        <dbReference type="ARBA" id="ARBA00034808"/>
    </source>
</evidence>
<evidence type="ECO:0000256" key="5">
    <source>
        <dbReference type="ARBA" id="ARBA00022801"/>
    </source>
</evidence>
<dbReference type="GO" id="GO:0000725">
    <property type="term" value="P:recombinational repair"/>
    <property type="evidence" value="ECO:0007669"/>
    <property type="project" value="TreeGrafter"/>
</dbReference>
<dbReference type="SUPFAM" id="SSF52540">
    <property type="entry name" value="P-loop containing nucleoside triphosphate hydrolases"/>
    <property type="match status" value="1"/>
</dbReference>
<feature type="domain" description="UvrD-like helicase ATP-binding" evidence="15">
    <location>
        <begin position="1"/>
        <end position="199"/>
    </location>
</feature>
<dbReference type="AlphaFoldDB" id="A0A0F9MTU0"/>
<evidence type="ECO:0000256" key="12">
    <source>
        <dbReference type="ARBA" id="ARBA00034617"/>
    </source>
</evidence>
<dbReference type="GO" id="GO:0005829">
    <property type="term" value="C:cytosol"/>
    <property type="evidence" value="ECO:0007669"/>
    <property type="project" value="TreeGrafter"/>
</dbReference>
<gene>
    <name evidence="17" type="ORF">LCGC14_1114480</name>
</gene>
<dbReference type="GO" id="GO:0004527">
    <property type="term" value="F:exonuclease activity"/>
    <property type="evidence" value="ECO:0007669"/>
    <property type="project" value="UniProtKB-KW"/>
</dbReference>
<dbReference type="InterPro" id="IPR014017">
    <property type="entry name" value="DNA_helicase_UvrD-like_C"/>
</dbReference>
<dbReference type="Pfam" id="PF13361">
    <property type="entry name" value="UvrD_C"/>
    <property type="match status" value="1"/>
</dbReference>
<organism evidence="17">
    <name type="scientific">marine sediment metagenome</name>
    <dbReference type="NCBI Taxonomy" id="412755"/>
    <lineage>
        <taxon>unclassified sequences</taxon>
        <taxon>metagenomes</taxon>
        <taxon>ecological metagenomes</taxon>
    </lineage>
</organism>
<dbReference type="GO" id="GO:0033202">
    <property type="term" value="C:DNA helicase complex"/>
    <property type="evidence" value="ECO:0007669"/>
    <property type="project" value="TreeGrafter"/>
</dbReference>
<keyword evidence="4" id="KW-0227">DNA damage</keyword>
<dbReference type="SUPFAM" id="SSF52980">
    <property type="entry name" value="Restriction endonuclease-like"/>
    <property type="match status" value="1"/>
</dbReference>
<dbReference type="Gene3D" id="3.40.50.300">
    <property type="entry name" value="P-loop containing nucleotide triphosphate hydrolases"/>
    <property type="match status" value="2"/>
</dbReference>
<dbReference type="EMBL" id="LAZR01005110">
    <property type="protein sequence ID" value="KKN02762.1"/>
    <property type="molecule type" value="Genomic_DNA"/>
</dbReference>
<dbReference type="InterPro" id="IPR000212">
    <property type="entry name" value="DNA_helicase_UvrD/REP"/>
</dbReference>
<keyword evidence="7" id="KW-0269">Exonuclease</keyword>
<dbReference type="InterPro" id="IPR013986">
    <property type="entry name" value="DExx_box_DNA_helicase_dom_sf"/>
</dbReference>
<keyword evidence="10" id="KW-0234">DNA repair</keyword>
<keyword evidence="8" id="KW-0067">ATP-binding</keyword>